<dbReference type="SMART" id="SM00972">
    <property type="entry name" value="SCPU"/>
    <property type="match status" value="1"/>
</dbReference>
<feature type="signal peptide" evidence="1">
    <location>
        <begin position="1"/>
        <end position="24"/>
    </location>
</feature>
<evidence type="ECO:0000259" key="2">
    <source>
        <dbReference type="Pfam" id="PF05229"/>
    </source>
</evidence>
<dbReference type="Proteomes" id="UP001430360">
    <property type="component" value="Unassembled WGS sequence"/>
</dbReference>
<dbReference type="RefSeq" id="WP_232138195.1">
    <property type="nucleotide sequence ID" value="NZ_CP089507.1"/>
</dbReference>
<dbReference type="Pfam" id="PF05229">
    <property type="entry name" value="SCPU"/>
    <property type="match status" value="1"/>
</dbReference>
<dbReference type="PROSITE" id="PS51257">
    <property type="entry name" value="PROKAR_LIPOPROTEIN"/>
    <property type="match status" value="1"/>
</dbReference>
<protein>
    <submittedName>
        <fullName evidence="3">Spore coat U domain-containing protein</fullName>
    </submittedName>
</protein>
<evidence type="ECO:0000313" key="4">
    <source>
        <dbReference type="Proteomes" id="UP001430360"/>
    </source>
</evidence>
<keyword evidence="1" id="KW-0732">Signal</keyword>
<reference evidence="3" key="1">
    <citation type="submission" date="2021-12" db="EMBL/GenBank/DDBJ databases">
        <authorList>
            <person name="Ulrich A."/>
        </authorList>
    </citation>
    <scope>NUCLEOTIDE SEQUENCE</scope>
    <source>
        <strain evidence="3">A1P009</strain>
    </source>
</reference>
<dbReference type="InterPro" id="IPR007893">
    <property type="entry name" value="Spore_coat_U/FanG"/>
</dbReference>
<reference evidence="3" key="2">
    <citation type="journal article" date="2022" name="Syst. Appl. Microbiol.">
        <title>Physiological and genomic characterisation of Luteimonas fraxinea sp. nov., a bacterial species associated with trees tolerant to ash dieback.</title>
        <authorList>
            <person name="Ulrich K."/>
            <person name="Becker R."/>
            <person name="Behrendt U."/>
            <person name="Kube M."/>
            <person name="Schneck V."/>
            <person name="Ulrich A."/>
        </authorList>
    </citation>
    <scope>NUCLEOTIDE SEQUENCE</scope>
    <source>
        <strain evidence="3">A1P009</strain>
    </source>
</reference>
<feature type="chain" id="PRO_5045679787" evidence="1">
    <location>
        <begin position="25"/>
        <end position="167"/>
    </location>
</feature>
<sequence length="167" mass="16837">MTPHRLLASLALLAASCLALPAAAQSTSTTFQVRISISSVCAFTAPGATDVDFGAQPSTALNVDADGALTVTCTPGTAYNIALDAGQSPGAGGIEARNMSNGTAALVPYQLFRDAGRLLIWGDTVGTNTVANTGTGTAQTIPVYGRVLSANQPAGSYLDIVTATVVY</sequence>
<gene>
    <name evidence="3" type="ORF">LTT95_17905</name>
</gene>
<accession>A0ABS8UH27</accession>
<name>A0ABS8UH27_9GAMM</name>
<evidence type="ECO:0000256" key="1">
    <source>
        <dbReference type="SAM" id="SignalP"/>
    </source>
</evidence>
<evidence type="ECO:0000313" key="3">
    <source>
        <dbReference type="EMBL" id="MCD9098802.1"/>
    </source>
</evidence>
<dbReference type="EMBL" id="JAJQKU010000008">
    <property type="protein sequence ID" value="MCD9098802.1"/>
    <property type="molecule type" value="Genomic_DNA"/>
</dbReference>
<dbReference type="PANTHER" id="PTHR37089">
    <property type="entry name" value="PROTEIN U-RELATED"/>
    <property type="match status" value="1"/>
</dbReference>
<comment type="caution">
    <text evidence="3">The sequence shown here is derived from an EMBL/GenBank/DDBJ whole genome shotgun (WGS) entry which is preliminary data.</text>
</comment>
<organism evidence="3 4">
    <name type="scientific">Luteimonas fraxinea</name>
    <dbReference type="NCBI Taxonomy" id="2901869"/>
    <lineage>
        <taxon>Bacteria</taxon>
        <taxon>Pseudomonadati</taxon>
        <taxon>Pseudomonadota</taxon>
        <taxon>Gammaproteobacteria</taxon>
        <taxon>Lysobacterales</taxon>
        <taxon>Lysobacteraceae</taxon>
        <taxon>Luteimonas</taxon>
    </lineage>
</organism>
<dbReference type="PANTHER" id="PTHR37089:SF4">
    <property type="entry name" value="EXPORTED PROTEIN"/>
    <property type="match status" value="1"/>
</dbReference>
<keyword evidence="4" id="KW-1185">Reference proteome</keyword>
<dbReference type="InterPro" id="IPR053167">
    <property type="entry name" value="Spore_coat_component"/>
</dbReference>
<feature type="domain" description="Spore coat protein U/FanG" evidence="2">
    <location>
        <begin position="29"/>
        <end position="164"/>
    </location>
</feature>
<proteinExistence type="predicted"/>